<evidence type="ECO:0000256" key="2">
    <source>
        <dbReference type="SAM" id="Coils"/>
    </source>
</evidence>
<dbReference type="AlphaFoldDB" id="V5RL36"/>
<protein>
    <submittedName>
        <fullName evidence="4">Lipolytic enzyme, GDSL family</fullName>
    </submittedName>
</protein>
<keyword evidence="5" id="KW-1185">Reference proteome</keyword>
<keyword evidence="2" id="KW-0175">Coiled coil</keyword>
<sequence length="383" mass="42585">MKKLLGFLSSVSLTVSTASSVIACTPIQANVSFEKDYTIGKNLDKSNAKDTSSDPEKHFGFSNFFTLGDSLSDNYGLTTIIKDELGANAKMTGEYKEGFSNGPTAARLVNSALGFSSEEFVTSNIIHKADVTNEKYKDTKVWGKNYSIGGATAFVSDGVAGKLLMGNTGIYKQAQALVQQQVINDKDLFFIEIGGNDLFEMLGNINDYNHQVSVMNQALENIKNAFYTLLNNGARRIVFAAPPKMTIIPRFNKENDEVKKNIERVNKEFDVKISKIVKKINESFGDVILEYNLYLELENILNGFKKEIGNGANTTDALCKSNAFNLGDMDFSNIELNAQIKDENNKGKEDNFFFIDEVHPTKKGHEYVSKILIDIVKEKWKSN</sequence>
<dbReference type="PATRIC" id="fig|1276258.3.peg.673"/>
<feature type="coiled-coil region" evidence="2">
    <location>
        <begin position="205"/>
        <end position="268"/>
    </location>
</feature>
<evidence type="ECO:0000313" key="5">
    <source>
        <dbReference type="Proteomes" id="UP000018550"/>
    </source>
</evidence>
<dbReference type="Pfam" id="PF00657">
    <property type="entry name" value="Lipase_GDSL"/>
    <property type="match status" value="1"/>
</dbReference>
<gene>
    <name evidence="4" type="ORF">SAPIS_v1c06600</name>
</gene>
<reference evidence="4 5" key="1">
    <citation type="journal article" date="2014" name="Genome Announc.">
        <title>Complete Genome Sequence of Spiroplasma apis B31T (ATCC 33834), a Bacterium Associated with May Disease of Honeybees (Apis mellifera).</title>
        <authorList>
            <person name="Ku C."/>
            <person name="Lo W.S."/>
            <person name="Chen L.L."/>
            <person name="Kuo C.H."/>
        </authorList>
    </citation>
    <scope>NUCLEOTIDE SEQUENCE [LARGE SCALE GENOMIC DNA]</scope>
    <source>
        <strain evidence="4">B31</strain>
    </source>
</reference>
<evidence type="ECO:0000313" key="4">
    <source>
        <dbReference type="EMBL" id="AHB36505.1"/>
    </source>
</evidence>
<dbReference type="PANTHER" id="PTHR45648">
    <property type="entry name" value="GDSL LIPASE/ACYLHYDROLASE FAMILY PROTEIN (AFU_ORTHOLOGUE AFUA_4G14700)"/>
    <property type="match status" value="1"/>
</dbReference>
<dbReference type="EMBL" id="CP006682">
    <property type="protein sequence ID" value="AHB36505.1"/>
    <property type="molecule type" value="Genomic_DNA"/>
</dbReference>
<dbReference type="InterPro" id="IPR054816">
    <property type="entry name" value="Lipoprotein_mollicutes-type_CS"/>
</dbReference>
<proteinExistence type="predicted"/>
<dbReference type="KEGG" id="sapi:SAPIS_v1c06600"/>
<dbReference type="STRING" id="1276258.SAPIS_v1c06600"/>
<dbReference type="InterPro" id="IPR051058">
    <property type="entry name" value="GDSL_Est/Lipase"/>
</dbReference>
<dbReference type="GO" id="GO:0016788">
    <property type="term" value="F:hydrolase activity, acting on ester bonds"/>
    <property type="evidence" value="ECO:0007669"/>
    <property type="project" value="InterPro"/>
</dbReference>
<dbReference type="PANTHER" id="PTHR45648:SF5">
    <property type="entry name" value="OS04G0577300 PROTEIN"/>
    <property type="match status" value="1"/>
</dbReference>
<dbReference type="OrthoDB" id="390278at2"/>
<keyword evidence="1" id="KW-0378">Hydrolase</keyword>
<dbReference type="Proteomes" id="UP000018550">
    <property type="component" value="Chromosome"/>
</dbReference>
<dbReference type="Gene3D" id="3.40.50.1110">
    <property type="entry name" value="SGNH hydrolase"/>
    <property type="match status" value="1"/>
</dbReference>
<accession>V5RL36</accession>
<dbReference type="HOGENOM" id="CLU_038262_0_0_14"/>
<dbReference type="InterPro" id="IPR036514">
    <property type="entry name" value="SGNH_hydro_sf"/>
</dbReference>
<name>V5RL36_SPIAP</name>
<keyword evidence="3" id="KW-0732">Signal</keyword>
<dbReference type="RefSeq" id="WP_023789657.1">
    <property type="nucleotide sequence ID" value="NC_022998.1"/>
</dbReference>
<evidence type="ECO:0000256" key="1">
    <source>
        <dbReference type="ARBA" id="ARBA00022801"/>
    </source>
</evidence>
<organism evidence="4 5">
    <name type="scientific">Spiroplasma apis B31</name>
    <dbReference type="NCBI Taxonomy" id="1276258"/>
    <lineage>
        <taxon>Bacteria</taxon>
        <taxon>Bacillati</taxon>
        <taxon>Mycoplasmatota</taxon>
        <taxon>Mollicutes</taxon>
        <taxon>Entomoplasmatales</taxon>
        <taxon>Spiroplasmataceae</taxon>
        <taxon>Spiroplasma</taxon>
    </lineage>
</organism>
<feature type="chain" id="PRO_5004741344" evidence="3">
    <location>
        <begin position="24"/>
        <end position="383"/>
    </location>
</feature>
<dbReference type="eggNOG" id="COG3240">
    <property type="taxonomic scope" value="Bacteria"/>
</dbReference>
<dbReference type="PROSITE" id="PS51257">
    <property type="entry name" value="PROKAR_LIPOPROTEIN"/>
    <property type="match status" value="1"/>
</dbReference>
<evidence type="ECO:0000256" key="3">
    <source>
        <dbReference type="SAM" id="SignalP"/>
    </source>
</evidence>
<feature type="signal peptide" evidence="3">
    <location>
        <begin position="1"/>
        <end position="23"/>
    </location>
</feature>
<dbReference type="NCBIfam" id="NF038029">
    <property type="entry name" value="LP_plasma"/>
    <property type="match status" value="1"/>
</dbReference>
<dbReference type="SUPFAM" id="SSF52266">
    <property type="entry name" value="SGNH hydrolase"/>
    <property type="match status" value="1"/>
</dbReference>
<dbReference type="InterPro" id="IPR001087">
    <property type="entry name" value="GDSL"/>
</dbReference>